<evidence type="ECO:0000256" key="6">
    <source>
        <dbReference type="SAM" id="MobiDB-lite"/>
    </source>
</evidence>
<organism evidence="7 8">
    <name type="scientific">Coccomyxa subellipsoidea</name>
    <dbReference type="NCBI Taxonomy" id="248742"/>
    <lineage>
        <taxon>Eukaryota</taxon>
        <taxon>Viridiplantae</taxon>
        <taxon>Chlorophyta</taxon>
        <taxon>core chlorophytes</taxon>
        <taxon>Trebouxiophyceae</taxon>
        <taxon>Trebouxiophyceae incertae sedis</taxon>
        <taxon>Coccomyxaceae</taxon>
        <taxon>Coccomyxa</taxon>
    </lineage>
</organism>
<name>A0ABR2YND2_9CHLO</name>
<gene>
    <name evidence="7" type="ORF">WJX75_009647</name>
</gene>
<reference evidence="7 8" key="1">
    <citation type="journal article" date="2024" name="Nat. Commun.">
        <title>Phylogenomics reveals the evolutionary origins of lichenization in chlorophyte algae.</title>
        <authorList>
            <person name="Puginier C."/>
            <person name="Libourel C."/>
            <person name="Otte J."/>
            <person name="Skaloud P."/>
            <person name="Haon M."/>
            <person name="Grisel S."/>
            <person name="Petersen M."/>
            <person name="Berrin J.G."/>
            <person name="Delaux P.M."/>
            <person name="Dal Grande F."/>
            <person name="Keller J."/>
        </authorList>
    </citation>
    <scope>NUCLEOTIDE SEQUENCE [LARGE SCALE GENOMIC DNA]</scope>
    <source>
        <strain evidence="7 8">SAG 216-7</strain>
    </source>
</reference>
<dbReference type="PANTHER" id="PTHR42909:SF1">
    <property type="entry name" value="CARBOHYDRATE KINASE PFKB DOMAIN-CONTAINING PROTEIN"/>
    <property type="match status" value="1"/>
</dbReference>
<evidence type="ECO:0000256" key="4">
    <source>
        <dbReference type="ARBA" id="ARBA00023239"/>
    </source>
</evidence>
<dbReference type="SUPFAM" id="SSF110581">
    <property type="entry name" value="Indigoidine synthase A-like"/>
    <property type="match status" value="1"/>
</dbReference>
<keyword evidence="5" id="KW-0326">Glycosidase</keyword>
<keyword evidence="8" id="KW-1185">Reference proteome</keyword>
<evidence type="ECO:0000256" key="2">
    <source>
        <dbReference type="ARBA" id="ARBA00022801"/>
    </source>
</evidence>
<dbReference type="HAMAP" id="MF_01876">
    <property type="entry name" value="PsiMP_glycosidase"/>
    <property type="match status" value="1"/>
</dbReference>
<dbReference type="InterPro" id="IPR022830">
    <property type="entry name" value="Indigdn_synthA-like"/>
</dbReference>
<evidence type="ECO:0000313" key="7">
    <source>
        <dbReference type="EMBL" id="KAK9908555.1"/>
    </source>
</evidence>
<evidence type="ECO:0000256" key="3">
    <source>
        <dbReference type="ARBA" id="ARBA00023211"/>
    </source>
</evidence>
<keyword evidence="2" id="KW-0378">Hydrolase</keyword>
<protein>
    <recommendedName>
        <fullName evidence="9">Indigoidine synthase A like protein</fullName>
    </recommendedName>
</protein>
<evidence type="ECO:0000256" key="1">
    <source>
        <dbReference type="ARBA" id="ARBA00022723"/>
    </source>
</evidence>
<accession>A0ABR2YND2</accession>
<feature type="compositionally biased region" description="Polar residues" evidence="6">
    <location>
        <begin position="23"/>
        <end position="36"/>
    </location>
</feature>
<dbReference type="Gene3D" id="3.40.1790.10">
    <property type="entry name" value="Indigoidine synthase domain"/>
    <property type="match status" value="1"/>
</dbReference>
<dbReference type="InterPro" id="IPR007342">
    <property type="entry name" value="PsuG"/>
</dbReference>
<dbReference type="PANTHER" id="PTHR42909">
    <property type="entry name" value="ZGC:136858"/>
    <property type="match status" value="1"/>
</dbReference>
<dbReference type="Proteomes" id="UP001491310">
    <property type="component" value="Unassembled WGS sequence"/>
</dbReference>
<feature type="region of interest" description="Disordered" evidence="6">
    <location>
        <begin position="1"/>
        <end position="36"/>
    </location>
</feature>
<comment type="caution">
    <text evidence="7">The sequence shown here is derived from an EMBL/GenBank/DDBJ whole genome shotgun (WGS) entry which is preliminary data.</text>
</comment>
<evidence type="ECO:0008006" key="9">
    <source>
        <dbReference type="Google" id="ProtNLM"/>
    </source>
</evidence>
<sequence length="407" mass="42451">MSTLTPRRESSSRIDDSPRPETLNENGSSSGQQENSTWLSRLPAVSAGVSQLSNGFASLTNRTVQAKDAAVEEGQSWQRRIASLSGHLTGAFSNAFSNSETATAQGIVLSAEVQRALREGTAVVALESTIISHGMPFPQNLETARAVEEVVRSHGAVPATIAILDGVPHVGLTDEQLHSLASQAGRVRKTSRRDLPYVLAKRLIGATTVSATMLLAARAGIHIFVTGGIGGVHRGGESTLDVSADLTELGRTPVAVVCAGVKSILDIPRTLEYLETQGVGVAAYGGDEFPAFFTRRSGCRAPLRIDTPEEGAALIRSSLQLNLQNGMVIGVPVPEAASAAGQRVERATQTALSEAAGRGLSGAEVTPFLLQRIRELTGGASLDANIALIKNNAAVGSRIAVALASQP</sequence>
<feature type="compositionally biased region" description="Basic and acidic residues" evidence="6">
    <location>
        <begin position="1"/>
        <end position="19"/>
    </location>
</feature>
<dbReference type="EMBL" id="JALJOT010000008">
    <property type="protein sequence ID" value="KAK9908555.1"/>
    <property type="molecule type" value="Genomic_DNA"/>
</dbReference>
<keyword evidence="3" id="KW-0464">Manganese</keyword>
<evidence type="ECO:0000256" key="5">
    <source>
        <dbReference type="ARBA" id="ARBA00023295"/>
    </source>
</evidence>
<dbReference type="Pfam" id="PF04227">
    <property type="entry name" value="Indigoidine_A"/>
    <property type="match status" value="1"/>
</dbReference>
<keyword evidence="1" id="KW-0479">Metal-binding</keyword>
<evidence type="ECO:0000313" key="8">
    <source>
        <dbReference type="Proteomes" id="UP001491310"/>
    </source>
</evidence>
<proteinExistence type="inferred from homology"/>
<keyword evidence="4" id="KW-0456">Lyase</keyword>